<evidence type="ECO:0000256" key="9">
    <source>
        <dbReference type="ARBA" id="ARBA00032030"/>
    </source>
</evidence>
<dbReference type="NCBIfam" id="NF003076">
    <property type="entry name" value="PRK03999.1"/>
    <property type="match status" value="1"/>
</dbReference>
<dbReference type="InterPro" id="IPR022847">
    <property type="entry name" value="Transl_elong_IF5A_arc"/>
</dbReference>
<evidence type="ECO:0000313" key="14">
    <source>
        <dbReference type="Proteomes" id="UP000197679"/>
    </source>
</evidence>
<dbReference type="EMBL" id="CP019964">
    <property type="protein sequence ID" value="ASI13425.1"/>
    <property type="molecule type" value="Genomic_DNA"/>
</dbReference>
<dbReference type="InterPro" id="IPR048670">
    <property type="entry name" value="IF5A-like_N"/>
</dbReference>
<dbReference type="CDD" id="cd04467">
    <property type="entry name" value="S1_aIF5A"/>
    <property type="match status" value="1"/>
</dbReference>
<comment type="similarity">
    <text evidence="3 11">Belongs to the eIF-5A family.</text>
</comment>
<dbReference type="Gene3D" id="2.30.30.30">
    <property type="match status" value="1"/>
</dbReference>
<dbReference type="NCBIfam" id="TIGR00037">
    <property type="entry name" value="eIF_5A"/>
    <property type="match status" value="1"/>
</dbReference>
<evidence type="ECO:0000256" key="10">
    <source>
        <dbReference type="ARBA" id="ARBA00032163"/>
    </source>
</evidence>
<dbReference type="GO" id="GO:0003723">
    <property type="term" value="F:RNA binding"/>
    <property type="evidence" value="ECO:0007669"/>
    <property type="project" value="InterPro"/>
</dbReference>
<evidence type="ECO:0000256" key="2">
    <source>
        <dbReference type="ARBA" id="ARBA00004496"/>
    </source>
</evidence>
<evidence type="ECO:0000256" key="7">
    <source>
        <dbReference type="ARBA" id="ARBA00022917"/>
    </source>
</evidence>
<dbReference type="Pfam" id="PF01287">
    <property type="entry name" value="eIF-5a"/>
    <property type="match status" value="1"/>
</dbReference>
<keyword evidence="7 11" id="KW-0648">Protein biosynthesis</keyword>
<comment type="subcellular location">
    <subcellularLocation>
        <location evidence="2 11">Cytoplasm</location>
    </subcellularLocation>
</comment>
<dbReference type="AlphaFoldDB" id="A0A218NLS5"/>
<gene>
    <name evidence="11" type="primary">eif5a</name>
    <name evidence="13" type="ORF">Mia14_0082</name>
</gene>
<dbReference type="GO" id="GO:0003743">
    <property type="term" value="F:translation initiation factor activity"/>
    <property type="evidence" value="ECO:0007669"/>
    <property type="project" value="UniProtKB-UniRule"/>
</dbReference>
<dbReference type="Pfam" id="PF21485">
    <property type="entry name" value="IF5A-like_N"/>
    <property type="match status" value="1"/>
</dbReference>
<dbReference type="GO" id="GO:0045905">
    <property type="term" value="P:positive regulation of translational termination"/>
    <property type="evidence" value="ECO:0007669"/>
    <property type="project" value="InterPro"/>
</dbReference>
<evidence type="ECO:0000256" key="4">
    <source>
        <dbReference type="ARBA" id="ARBA00016327"/>
    </source>
</evidence>
<comment type="function">
    <text evidence="1 11">Functions by promoting the formation of the first peptide bond.</text>
</comment>
<evidence type="ECO:0000256" key="5">
    <source>
        <dbReference type="ARBA" id="ARBA00022490"/>
    </source>
</evidence>
<organism evidence="13 14">
    <name type="scientific">Candidatus Mancarchaeum acidiphilum</name>
    <dbReference type="NCBI Taxonomy" id="1920749"/>
    <lineage>
        <taxon>Archaea</taxon>
        <taxon>Candidatus Micrarchaeota</taxon>
        <taxon>Candidatus Mancarchaeum</taxon>
    </lineage>
</organism>
<evidence type="ECO:0000259" key="12">
    <source>
        <dbReference type="SMART" id="SM01376"/>
    </source>
</evidence>
<dbReference type="GO" id="GO:0045901">
    <property type="term" value="P:positive regulation of translational elongation"/>
    <property type="evidence" value="ECO:0007669"/>
    <property type="project" value="InterPro"/>
</dbReference>
<dbReference type="InterPro" id="IPR014722">
    <property type="entry name" value="Rib_uL2_dom2"/>
</dbReference>
<protein>
    <recommendedName>
        <fullName evidence="4 11">Translation initiation factor 5A</fullName>
    </recommendedName>
    <alternativeName>
        <fullName evidence="10 11">Hypusine-containing protein</fullName>
    </alternativeName>
    <alternativeName>
        <fullName evidence="9 11">eIF-5A</fullName>
    </alternativeName>
</protein>
<dbReference type="InterPro" id="IPR008991">
    <property type="entry name" value="Translation_prot_SH3-like_sf"/>
</dbReference>
<accession>A0A218NLS5</accession>
<dbReference type="KEGG" id="marh:Mia14_0082"/>
<evidence type="ECO:0000256" key="3">
    <source>
        <dbReference type="ARBA" id="ARBA00006016"/>
    </source>
</evidence>
<feature type="modified residue" description="Hypusine" evidence="11">
    <location>
        <position position="39"/>
    </location>
</feature>
<dbReference type="HAMAP" id="MF_00085">
    <property type="entry name" value="eIF_5A"/>
    <property type="match status" value="1"/>
</dbReference>
<keyword evidence="6 11" id="KW-0396">Initiation factor</keyword>
<name>A0A218NLS5_9ARCH</name>
<dbReference type="InterPro" id="IPR020189">
    <property type="entry name" value="IF5A_C"/>
</dbReference>
<dbReference type="PROSITE" id="PS00302">
    <property type="entry name" value="IF5A_HYPUSINE"/>
    <property type="match status" value="1"/>
</dbReference>
<dbReference type="PIRSF" id="PIRSF003025">
    <property type="entry name" value="eIF5A"/>
    <property type="match status" value="1"/>
</dbReference>
<dbReference type="Proteomes" id="UP000197679">
    <property type="component" value="Chromosome"/>
</dbReference>
<dbReference type="PANTHER" id="PTHR11673">
    <property type="entry name" value="TRANSLATION INITIATION FACTOR 5A FAMILY MEMBER"/>
    <property type="match status" value="1"/>
</dbReference>
<evidence type="ECO:0000256" key="8">
    <source>
        <dbReference type="ARBA" id="ARBA00023071"/>
    </source>
</evidence>
<dbReference type="InterPro" id="IPR001884">
    <property type="entry name" value="IF5A-like"/>
</dbReference>
<dbReference type="RefSeq" id="WP_232780220.1">
    <property type="nucleotide sequence ID" value="NZ_CP019964.1"/>
</dbReference>
<reference evidence="13 14" key="1">
    <citation type="journal article" date="2017" name="Nat. Commun.">
        <title>'ARMAN' archaea depend on association with euryarchaeal host in culture and in situ.</title>
        <authorList>
            <person name="Golyshina O."/>
            <person name="Toshchakov S."/>
            <person name="Makarova K."/>
            <person name="Gavrilov S."/>
            <person name="Korzhenkov A."/>
            <person name="La Cono V."/>
            <person name="Arcadi E."/>
            <person name="Nechitaylo T."/>
            <person name="Ferrer M."/>
            <person name="Kublanov I."/>
            <person name="Wolf Y."/>
            <person name="Yakimov M."/>
            <person name="Golyshin P."/>
            <person name="Slesarev A."/>
            <person name="Kozyavkin S."/>
        </authorList>
    </citation>
    <scope>NUCLEOTIDE SEQUENCE [LARGE SCALE GENOMIC DNA]</scope>
    <source>
        <strain evidence="13 14">Mia14</strain>
    </source>
</reference>
<dbReference type="SMART" id="SM01376">
    <property type="entry name" value="eIF-5a"/>
    <property type="match status" value="1"/>
</dbReference>
<dbReference type="InterPro" id="IPR019769">
    <property type="entry name" value="Trans_elong_IF5A_hypusine_site"/>
</dbReference>
<feature type="domain" description="Translation initiation factor 5A C-terminal" evidence="12">
    <location>
        <begin position="72"/>
        <end position="132"/>
    </location>
</feature>
<keyword evidence="5 11" id="KW-0963">Cytoplasm</keyword>
<evidence type="ECO:0000256" key="6">
    <source>
        <dbReference type="ARBA" id="ARBA00022540"/>
    </source>
</evidence>
<keyword evidence="14" id="KW-1185">Reference proteome</keyword>
<dbReference type="GeneID" id="33313642"/>
<dbReference type="GO" id="GO:0005737">
    <property type="term" value="C:cytoplasm"/>
    <property type="evidence" value="ECO:0007669"/>
    <property type="project" value="UniProtKB-SubCell"/>
</dbReference>
<evidence type="ECO:0000256" key="1">
    <source>
        <dbReference type="ARBA" id="ARBA00003980"/>
    </source>
</evidence>
<proteinExistence type="inferred from homology"/>
<dbReference type="GO" id="GO:0043022">
    <property type="term" value="F:ribosome binding"/>
    <property type="evidence" value="ECO:0007669"/>
    <property type="project" value="InterPro"/>
</dbReference>
<dbReference type="SUPFAM" id="SSF50104">
    <property type="entry name" value="Translation proteins SH3-like domain"/>
    <property type="match status" value="1"/>
</dbReference>
<evidence type="ECO:0000313" key="13">
    <source>
        <dbReference type="EMBL" id="ASI13425.1"/>
    </source>
</evidence>
<sequence length="132" mass="14182">MADGEIMKMTMKDIHVGRYIIIDGVPCKVVDIETSSPGKHGSAKMRVTAMGIFDGSKKTLLKPSDADADVPVIKKKKAQVVSISGNSAQIMDSETYEVYDLPIPEELDGKVVAGSEVEILEAMGKRAISKTV</sequence>
<dbReference type="SUPFAM" id="SSF50249">
    <property type="entry name" value="Nucleic acid-binding proteins"/>
    <property type="match status" value="1"/>
</dbReference>
<dbReference type="Gene3D" id="2.40.50.140">
    <property type="entry name" value="Nucleic acid-binding proteins"/>
    <property type="match status" value="1"/>
</dbReference>
<dbReference type="GO" id="GO:0003746">
    <property type="term" value="F:translation elongation factor activity"/>
    <property type="evidence" value="ECO:0007669"/>
    <property type="project" value="InterPro"/>
</dbReference>
<evidence type="ECO:0000256" key="11">
    <source>
        <dbReference type="HAMAP-Rule" id="MF_00085"/>
    </source>
</evidence>
<dbReference type="InterPro" id="IPR012340">
    <property type="entry name" value="NA-bd_OB-fold"/>
</dbReference>
<keyword evidence="8 11" id="KW-0385">Hypusine</keyword>